<dbReference type="InterPro" id="IPR013083">
    <property type="entry name" value="Znf_RING/FYVE/PHD"/>
</dbReference>
<keyword evidence="5" id="KW-0833">Ubl conjugation pathway</keyword>
<dbReference type="SUPFAM" id="SSF48371">
    <property type="entry name" value="ARM repeat"/>
    <property type="match status" value="1"/>
</dbReference>
<keyword evidence="4" id="KW-0808">Transferase</keyword>
<dbReference type="InterPro" id="IPR016024">
    <property type="entry name" value="ARM-type_fold"/>
</dbReference>
<dbReference type="SUPFAM" id="SSF57850">
    <property type="entry name" value="RING/U-box"/>
    <property type="match status" value="1"/>
</dbReference>
<dbReference type="InterPro" id="IPR045210">
    <property type="entry name" value="RING-Ubox_PUB"/>
</dbReference>
<dbReference type="SMART" id="SM00504">
    <property type="entry name" value="Ubox"/>
    <property type="match status" value="1"/>
</dbReference>
<dbReference type="Proteomes" id="UP001634007">
    <property type="component" value="Unassembled WGS sequence"/>
</dbReference>
<evidence type="ECO:0000256" key="1">
    <source>
        <dbReference type="ARBA" id="ARBA00000900"/>
    </source>
</evidence>
<comment type="caution">
    <text evidence="8">The sequence shown here is derived from an EMBL/GenBank/DDBJ whole genome shotgun (WGS) entry which is preliminary data.</text>
</comment>
<feature type="domain" description="U-box" evidence="7">
    <location>
        <begin position="69"/>
        <end position="143"/>
    </location>
</feature>
<evidence type="ECO:0000256" key="5">
    <source>
        <dbReference type="ARBA" id="ARBA00022786"/>
    </source>
</evidence>
<evidence type="ECO:0000256" key="2">
    <source>
        <dbReference type="ARBA" id="ARBA00004906"/>
    </source>
</evidence>
<name>A0ABD3JK34_EUCGL</name>
<evidence type="ECO:0000256" key="3">
    <source>
        <dbReference type="ARBA" id="ARBA00012483"/>
    </source>
</evidence>
<dbReference type="InterPro" id="IPR011989">
    <property type="entry name" value="ARM-like"/>
</dbReference>
<feature type="compositionally biased region" description="Gly residues" evidence="6">
    <location>
        <begin position="1"/>
        <end position="13"/>
    </location>
</feature>
<dbReference type="EC" id="2.3.2.27" evidence="3"/>
<reference evidence="8 9" key="1">
    <citation type="submission" date="2024-11" db="EMBL/GenBank/DDBJ databases">
        <title>Chromosome-level genome assembly of Eucalyptus globulus Labill. provides insights into its genome evolution.</title>
        <authorList>
            <person name="Li X."/>
        </authorList>
    </citation>
    <scope>NUCLEOTIDE SEQUENCE [LARGE SCALE GENOMIC DNA]</scope>
    <source>
        <strain evidence="8">CL2024</strain>
        <tissue evidence="8">Fresh tender leaves</tissue>
    </source>
</reference>
<accession>A0ABD3JK34</accession>
<dbReference type="PANTHER" id="PTHR23315">
    <property type="entry name" value="U BOX DOMAIN-CONTAINING"/>
    <property type="match status" value="1"/>
</dbReference>
<evidence type="ECO:0000256" key="6">
    <source>
        <dbReference type="SAM" id="MobiDB-lite"/>
    </source>
</evidence>
<dbReference type="Gene3D" id="3.30.40.10">
    <property type="entry name" value="Zinc/RING finger domain, C3HC4 (zinc finger)"/>
    <property type="match status" value="1"/>
</dbReference>
<sequence>MAGTGDPDGGGGSTKSPQELKSEVSRLFEMIAKEDECKLETVDEAIRALQLYADSKWKTLGKRPRVQQGIPEEFLCPISKSVMVDPVVLENGQTFDRLPIQDRLNEGHRRCPLTLQFLRDTRLTPNLLVRRLIVKCCKEQGFKLPNLMEDEGKIAGDCDRDYFESLLDRLSPSLNDQKVAAKELRDLTNRQASVRAFFGESAGAFQKLLNPLSPNKVVDNPDLEEDLTAIVLNLSIIERNKELMEDNPFVISFLVGSLNSRTPRTRSIAAAALSELSILKSNWRLIGEAGAIGPLINVIGEGNIVAIVNASSALYKLLHLAENMKNATQARAPSVILQRIVKRICVDEMMGLLALLSRDLDAVDELINFDAVPLLLKVLGEDRPGQCKENCVAILDKICSYDPNTVKQIRNDEDACGLLLALSASSTATARAQRKAASIVKKIMEVASQSD</sequence>
<dbReference type="PROSITE" id="PS51698">
    <property type="entry name" value="U_BOX"/>
    <property type="match status" value="1"/>
</dbReference>
<dbReference type="Pfam" id="PF04564">
    <property type="entry name" value="U-box"/>
    <property type="match status" value="1"/>
</dbReference>
<gene>
    <name evidence="8" type="ORF">ACJRO7_032639</name>
</gene>
<dbReference type="GO" id="GO:0061630">
    <property type="term" value="F:ubiquitin protein ligase activity"/>
    <property type="evidence" value="ECO:0007669"/>
    <property type="project" value="UniProtKB-EC"/>
</dbReference>
<dbReference type="InterPro" id="IPR003613">
    <property type="entry name" value="Ubox_domain"/>
</dbReference>
<protein>
    <recommendedName>
        <fullName evidence="3">RING-type E3 ubiquitin transferase</fullName>
        <ecNumber evidence="3">2.3.2.27</ecNumber>
    </recommendedName>
</protein>
<comment type="pathway">
    <text evidence="2">Protein modification; protein ubiquitination.</text>
</comment>
<dbReference type="PANTHER" id="PTHR23315:SF265">
    <property type="entry name" value="U-BOX DOMAIN-CONTAINING PROTEIN 46-RELATED"/>
    <property type="match status" value="1"/>
</dbReference>
<evidence type="ECO:0000259" key="7">
    <source>
        <dbReference type="PROSITE" id="PS51698"/>
    </source>
</evidence>
<comment type="catalytic activity">
    <reaction evidence="1">
        <text>S-ubiquitinyl-[E2 ubiquitin-conjugating enzyme]-L-cysteine + [acceptor protein]-L-lysine = [E2 ubiquitin-conjugating enzyme]-L-cysteine + N(6)-ubiquitinyl-[acceptor protein]-L-lysine.</text>
        <dbReference type="EC" id="2.3.2.27"/>
    </reaction>
</comment>
<dbReference type="EMBL" id="JBJKBG010000008">
    <property type="protein sequence ID" value="KAL3727925.1"/>
    <property type="molecule type" value="Genomic_DNA"/>
</dbReference>
<organism evidence="8 9">
    <name type="scientific">Eucalyptus globulus</name>
    <name type="common">Tasmanian blue gum</name>
    <dbReference type="NCBI Taxonomy" id="34317"/>
    <lineage>
        <taxon>Eukaryota</taxon>
        <taxon>Viridiplantae</taxon>
        <taxon>Streptophyta</taxon>
        <taxon>Embryophyta</taxon>
        <taxon>Tracheophyta</taxon>
        <taxon>Spermatophyta</taxon>
        <taxon>Magnoliopsida</taxon>
        <taxon>eudicotyledons</taxon>
        <taxon>Gunneridae</taxon>
        <taxon>Pentapetalae</taxon>
        <taxon>rosids</taxon>
        <taxon>malvids</taxon>
        <taxon>Myrtales</taxon>
        <taxon>Myrtaceae</taxon>
        <taxon>Myrtoideae</taxon>
        <taxon>Eucalypteae</taxon>
        <taxon>Eucalyptus</taxon>
    </lineage>
</organism>
<evidence type="ECO:0000256" key="4">
    <source>
        <dbReference type="ARBA" id="ARBA00022679"/>
    </source>
</evidence>
<evidence type="ECO:0000313" key="9">
    <source>
        <dbReference type="Proteomes" id="UP001634007"/>
    </source>
</evidence>
<dbReference type="Gene3D" id="1.25.10.10">
    <property type="entry name" value="Leucine-rich Repeat Variant"/>
    <property type="match status" value="2"/>
</dbReference>
<evidence type="ECO:0000313" key="8">
    <source>
        <dbReference type="EMBL" id="KAL3727925.1"/>
    </source>
</evidence>
<feature type="region of interest" description="Disordered" evidence="6">
    <location>
        <begin position="1"/>
        <end position="20"/>
    </location>
</feature>
<dbReference type="AlphaFoldDB" id="A0ABD3JK34"/>
<dbReference type="CDD" id="cd16664">
    <property type="entry name" value="RING-Ubox_PUB"/>
    <property type="match status" value="1"/>
</dbReference>
<keyword evidence="9" id="KW-1185">Reference proteome</keyword>
<proteinExistence type="predicted"/>